<keyword evidence="6" id="KW-0963">Cytoplasm</keyword>
<dbReference type="PRINTS" id="PR00499">
    <property type="entry name" value="P67PHOX"/>
</dbReference>
<dbReference type="GO" id="GO:0007219">
    <property type="term" value="P:Notch signaling pathway"/>
    <property type="evidence" value="ECO:0007669"/>
    <property type="project" value="TreeGrafter"/>
</dbReference>
<feature type="domain" description="SH3" evidence="13">
    <location>
        <begin position="570"/>
        <end position="629"/>
    </location>
</feature>
<evidence type="ECO:0000256" key="6">
    <source>
        <dbReference type="ARBA" id="ARBA00022490"/>
    </source>
</evidence>
<evidence type="ECO:0000256" key="12">
    <source>
        <dbReference type="SAM" id="MobiDB-lite"/>
    </source>
</evidence>
<feature type="compositionally biased region" description="Polar residues" evidence="12">
    <location>
        <begin position="466"/>
        <end position="485"/>
    </location>
</feature>
<evidence type="ECO:0000259" key="14">
    <source>
        <dbReference type="PROSITE" id="PS50831"/>
    </source>
</evidence>
<evidence type="ECO:0000256" key="10">
    <source>
        <dbReference type="ARBA" id="ARBA00023136"/>
    </source>
</evidence>
<dbReference type="InterPro" id="IPR001452">
    <property type="entry name" value="SH3_domain"/>
</dbReference>
<name>A0A8C9JII4_PANTA</name>
<keyword evidence="9" id="KW-0965">Cell junction</keyword>
<feature type="compositionally biased region" description="Basic and acidic residues" evidence="12">
    <location>
        <begin position="416"/>
        <end position="452"/>
    </location>
</feature>
<feature type="compositionally biased region" description="Pro residues" evidence="12">
    <location>
        <begin position="402"/>
        <end position="415"/>
    </location>
</feature>
<evidence type="ECO:0000256" key="3">
    <source>
        <dbReference type="ARBA" id="ARBA00004496"/>
    </source>
</evidence>
<keyword evidence="8" id="KW-0677">Repeat</keyword>
<dbReference type="Pfam" id="PF02208">
    <property type="entry name" value="Sorb"/>
    <property type="match status" value="1"/>
</dbReference>
<accession>A0A8C9JII4</accession>
<dbReference type="InterPro" id="IPR050384">
    <property type="entry name" value="Endophilin_SH3RF"/>
</dbReference>
<dbReference type="FunFam" id="2.30.30.40:FF:000001">
    <property type="entry name" value="Sorbin and SH3 domain-containing protein 1 isoform 2"/>
    <property type="match status" value="1"/>
</dbReference>
<evidence type="ECO:0000256" key="11">
    <source>
        <dbReference type="PROSITE-ProRule" id="PRU00192"/>
    </source>
</evidence>
<dbReference type="Pfam" id="PF00018">
    <property type="entry name" value="SH3_1"/>
    <property type="match status" value="2"/>
</dbReference>
<evidence type="ECO:0000256" key="5">
    <source>
        <dbReference type="ARBA" id="ARBA00022475"/>
    </source>
</evidence>
<dbReference type="PANTHER" id="PTHR14167">
    <property type="entry name" value="SH3 DOMAIN-CONTAINING"/>
    <property type="match status" value="1"/>
</dbReference>
<dbReference type="PRINTS" id="PR00452">
    <property type="entry name" value="SH3DOMAIN"/>
</dbReference>
<dbReference type="GO" id="GO:0045202">
    <property type="term" value="C:synapse"/>
    <property type="evidence" value="ECO:0007669"/>
    <property type="project" value="TreeGrafter"/>
</dbReference>
<dbReference type="FunFam" id="2.30.30.40:FF:000003">
    <property type="entry name" value="Sorbin and SH3 domain-containing protein 1 isoform 2"/>
    <property type="match status" value="1"/>
</dbReference>
<dbReference type="GO" id="GO:0005737">
    <property type="term" value="C:cytoplasm"/>
    <property type="evidence" value="ECO:0007669"/>
    <property type="project" value="UniProtKB-SubCell"/>
</dbReference>
<gene>
    <name evidence="15" type="primary">SORBS2</name>
</gene>
<evidence type="ECO:0000256" key="8">
    <source>
        <dbReference type="ARBA" id="ARBA00022737"/>
    </source>
</evidence>
<keyword evidence="10" id="KW-0472">Membrane</keyword>
<dbReference type="GO" id="GO:0043025">
    <property type="term" value="C:neuronal cell body"/>
    <property type="evidence" value="ECO:0007669"/>
    <property type="project" value="TreeGrafter"/>
</dbReference>
<feature type="domain" description="SoHo" evidence="14">
    <location>
        <begin position="301"/>
        <end position="362"/>
    </location>
</feature>
<keyword evidence="5" id="KW-1003">Cell membrane</keyword>
<dbReference type="GO" id="GO:0005925">
    <property type="term" value="C:focal adhesion"/>
    <property type="evidence" value="ECO:0007669"/>
    <property type="project" value="UniProtKB-SubCell"/>
</dbReference>
<feature type="compositionally biased region" description="Polar residues" evidence="12">
    <location>
        <begin position="521"/>
        <end position="530"/>
    </location>
</feature>
<feature type="region of interest" description="Disordered" evidence="12">
    <location>
        <begin position="86"/>
        <end position="105"/>
    </location>
</feature>
<dbReference type="InterPro" id="IPR003127">
    <property type="entry name" value="SoHo_dom"/>
</dbReference>
<organism evidence="15 16">
    <name type="scientific">Panthera tigris altaica</name>
    <name type="common">Siberian tiger</name>
    <dbReference type="NCBI Taxonomy" id="74533"/>
    <lineage>
        <taxon>Eukaryota</taxon>
        <taxon>Metazoa</taxon>
        <taxon>Chordata</taxon>
        <taxon>Craniata</taxon>
        <taxon>Vertebrata</taxon>
        <taxon>Euteleostomi</taxon>
        <taxon>Mammalia</taxon>
        <taxon>Eutheria</taxon>
        <taxon>Laurasiatheria</taxon>
        <taxon>Carnivora</taxon>
        <taxon>Feliformia</taxon>
        <taxon>Felidae</taxon>
        <taxon>Pantherinae</taxon>
        <taxon>Panthera</taxon>
    </lineage>
</organism>
<dbReference type="Pfam" id="PF14604">
    <property type="entry name" value="SH3_9"/>
    <property type="match status" value="1"/>
</dbReference>
<dbReference type="Ensembl" id="ENSPTIT00000012068.1">
    <property type="protein sequence ID" value="ENSPTIP00000008198.1"/>
    <property type="gene ID" value="ENSPTIG00000009302.1"/>
</dbReference>
<keyword evidence="4 11" id="KW-0728">SH3 domain</keyword>
<dbReference type="GO" id="GO:0005886">
    <property type="term" value="C:plasma membrane"/>
    <property type="evidence" value="ECO:0007669"/>
    <property type="project" value="UniProtKB-SubCell"/>
</dbReference>
<dbReference type="SMART" id="SM00326">
    <property type="entry name" value="SH3"/>
    <property type="match status" value="3"/>
</dbReference>
<dbReference type="FunFam" id="2.30.30.40:FF:000004">
    <property type="entry name" value="Sorbin and SH3 domain-containing protein 1 isoform 2"/>
    <property type="match status" value="1"/>
</dbReference>
<dbReference type="CDD" id="cd11923">
    <property type="entry name" value="SH3_Sorbs2_2"/>
    <property type="match status" value="1"/>
</dbReference>
<comment type="subcellular location">
    <subcellularLocation>
        <location evidence="2">Cell junction</location>
        <location evidence="2">Focal adhesion</location>
    </subcellularLocation>
    <subcellularLocation>
        <location evidence="1">Cell membrane</location>
    </subcellularLocation>
    <subcellularLocation>
        <location evidence="3">Cytoplasm</location>
    </subcellularLocation>
</comment>
<dbReference type="PANTHER" id="PTHR14167:SF56">
    <property type="entry name" value="SORBIN AND SH3 DOMAIN-CONTAINING PROTEIN 2"/>
    <property type="match status" value="1"/>
</dbReference>
<feature type="region of interest" description="Disordered" evidence="12">
    <location>
        <begin position="370"/>
        <end position="572"/>
    </location>
</feature>
<reference evidence="15" key="1">
    <citation type="submission" date="2025-08" db="UniProtKB">
        <authorList>
            <consortium name="Ensembl"/>
        </authorList>
    </citation>
    <scope>IDENTIFICATION</scope>
</reference>
<dbReference type="PROSITE" id="PS50002">
    <property type="entry name" value="SH3"/>
    <property type="match status" value="3"/>
</dbReference>
<evidence type="ECO:0000313" key="15">
    <source>
        <dbReference type="Ensembl" id="ENSPTIP00000008198.1"/>
    </source>
</evidence>
<dbReference type="Gene3D" id="2.30.30.40">
    <property type="entry name" value="SH3 Domains"/>
    <property type="match status" value="3"/>
</dbReference>
<feature type="compositionally biased region" description="Basic and acidic residues" evidence="12">
    <location>
        <begin position="560"/>
        <end position="572"/>
    </location>
</feature>
<evidence type="ECO:0000259" key="13">
    <source>
        <dbReference type="PROSITE" id="PS50002"/>
    </source>
</evidence>
<feature type="compositionally biased region" description="Basic and acidic residues" evidence="12">
    <location>
        <begin position="387"/>
        <end position="397"/>
    </location>
</feature>
<dbReference type="InterPro" id="IPR036028">
    <property type="entry name" value="SH3-like_dom_sf"/>
</dbReference>
<dbReference type="GeneTree" id="ENSGT00940000157056"/>
<evidence type="ECO:0000256" key="1">
    <source>
        <dbReference type="ARBA" id="ARBA00004236"/>
    </source>
</evidence>
<evidence type="ECO:0000256" key="9">
    <source>
        <dbReference type="ARBA" id="ARBA00022949"/>
    </source>
</evidence>
<dbReference type="AlphaFoldDB" id="A0A8C9JII4"/>
<evidence type="ECO:0000256" key="4">
    <source>
        <dbReference type="ARBA" id="ARBA00022443"/>
    </source>
</evidence>
<feature type="domain" description="SH3" evidence="13">
    <location>
        <begin position="645"/>
        <end position="706"/>
    </location>
</feature>
<evidence type="ECO:0000256" key="7">
    <source>
        <dbReference type="ARBA" id="ARBA00022553"/>
    </source>
</evidence>
<dbReference type="PROSITE" id="PS50831">
    <property type="entry name" value="SOHO"/>
    <property type="match status" value="1"/>
</dbReference>
<dbReference type="GO" id="GO:0030425">
    <property type="term" value="C:dendrite"/>
    <property type="evidence" value="ECO:0007669"/>
    <property type="project" value="TreeGrafter"/>
</dbReference>
<feature type="region of interest" description="Disordered" evidence="12">
    <location>
        <begin position="710"/>
        <end position="736"/>
    </location>
</feature>
<dbReference type="SUPFAM" id="SSF50044">
    <property type="entry name" value="SH3-domain"/>
    <property type="match status" value="3"/>
</dbReference>
<evidence type="ECO:0000313" key="16">
    <source>
        <dbReference type="Proteomes" id="UP000675900"/>
    </source>
</evidence>
<sequence>MLLAIQAPFPPPRKESFCSSLITSHTQGDISDQLVTNTQTPSCTKYFTSRKPLEGTMHSNDDSNQTIVYSEESNTTVSYTQKITNPLPAAASTGPPSNADTSTPFLQEDYTQDSQTRRISTLKLIHNQDLGSSVHFNTPRFSQPVEVPSWLKRPCSPPPNPVPGIYTASLSIQITPVSGHDPESHKQLPELSPETTKIPLQQERQKSAVAAASQSSDCRVSQITVNGNSGGAVSPMSYYQRPFSPSAYSLPGSLNSSIIMQHGRSLDSTETYPQHAQSLDGTMGSSIPLYRSSEEEKRVTVIKAPHYPGIGPVDESGIPTAIRTTVDRPKDWYKTMFKQIHMVHKPDDDTDMYNTPYTYNAGLYNSPYSAQSHPAAKTQTYRPLSKSHSDNGTDVFKDASSPIPPPHVPPPVPPLRPRDRSSTEKHDWDPPDRKVDTRKFRSEPRSIFEYEPGKSSILQHERPASLYQSSIDRSLERPTSATSMASDFRKRRKSEPAVGQPRGLDHGARRTSPGRADLPGSSATLTQSFISSSPSSPSRAKDHESPRSYSSTMTDLGRSAPRERRGTPEKEKLPAKAVYDFKAQTSKELSFKKGDTVYILRKIDQNWYEGEHHGRVGIFPISYVEKLTPPEKAQPARPPPPAQPGEIGEAVAKYNFNADTNVELSLRKGDRVILLKRVDQNWYEGKIPGTSRQGIFPVSYVEVVKKNATKGAEDYPDPPIPHSYSSDRIHSLSSNKPQRPVFTHENIQGGGEPFQALYNYTPRNEDELELRESDVIDVMEKCDDGWFVGTSRRTKFFGTFPGNYVKRL</sequence>
<proteinExistence type="predicted"/>
<protein>
    <submittedName>
        <fullName evidence="15">Sorbin and SH3 domain containing 2</fullName>
    </submittedName>
</protein>
<feature type="compositionally biased region" description="Polar residues" evidence="12">
    <location>
        <begin position="94"/>
        <end position="105"/>
    </location>
</feature>
<dbReference type="SMART" id="SM00459">
    <property type="entry name" value="Sorb"/>
    <property type="match status" value="1"/>
</dbReference>
<dbReference type="CDD" id="cd11917">
    <property type="entry name" value="SH3_Sorbs2_3"/>
    <property type="match status" value="1"/>
</dbReference>
<feature type="domain" description="SH3" evidence="13">
    <location>
        <begin position="749"/>
        <end position="808"/>
    </location>
</feature>
<keyword evidence="7" id="KW-0597">Phosphoprotein</keyword>
<feature type="compositionally biased region" description="Polar residues" evidence="12">
    <location>
        <begin position="370"/>
        <end position="382"/>
    </location>
</feature>
<evidence type="ECO:0000256" key="2">
    <source>
        <dbReference type="ARBA" id="ARBA00004246"/>
    </source>
</evidence>
<dbReference type="Proteomes" id="UP000675900">
    <property type="component" value="Unassembled WGS sequence"/>
</dbReference>
<reference evidence="15" key="2">
    <citation type="submission" date="2025-09" db="UniProtKB">
        <authorList>
            <consortium name="Ensembl"/>
        </authorList>
    </citation>
    <scope>IDENTIFICATION</scope>
</reference>
<keyword evidence="16" id="KW-1185">Reference proteome</keyword>